<evidence type="ECO:0000259" key="1">
    <source>
        <dbReference type="Pfam" id="PF00534"/>
    </source>
</evidence>
<proteinExistence type="predicted"/>
<keyword evidence="4" id="KW-1185">Reference proteome</keyword>
<organism evidence="3 4">
    <name type="scientific">Sphingomonas glaciei</name>
    <dbReference type="NCBI Taxonomy" id="2938948"/>
    <lineage>
        <taxon>Bacteria</taxon>
        <taxon>Pseudomonadati</taxon>
        <taxon>Pseudomonadota</taxon>
        <taxon>Alphaproteobacteria</taxon>
        <taxon>Sphingomonadales</taxon>
        <taxon>Sphingomonadaceae</taxon>
        <taxon>Sphingomonas</taxon>
    </lineage>
</organism>
<dbReference type="Pfam" id="PF00534">
    <property type="entry name" value="Glycos_transf_1"/>
    <property type="match status" value="1"/>
</dbReference>
<accession>A0ABY5MY65</accession>
<name>A0ABY5MY65_9SPHN</name>
<dbReference type="Proteomes" id="UP000831921">
    <property type="component" value="Chromosome"/>
</dbReference>
<reference evidence="3 4" key="1">
    <citation type="submission" date="2022-05" db="EMBL/GenBank/DDBJ databases">
        <title>S8-45 Sphingomonas ultraviolaceadurans.</title>
        <authorList>
            <person name="Liu Y."/>
        </authorList>
    </citation>
    <scope>NUCLEOTIDE SEQUENCE [LARGE SCALE GENOMIC DNA]</scope>
    <source>
        <strain evidence="3 4">S8-45</strain>
    </source>
</reference>
<dbReference type="CDD" id="cd03811">
    <property type="entry name" value="GT4_GT28_WabH-like"/>
    <property type="match status" value="1"/>
</dbReference>
<evidence type="ECO:0000313" key="4">
    <source>
        <dbReference type="Proteomes" id="UP000831921"/>
    </source>
</evidence>
<evidence type="ECO:0000313" key="3">
    <source>
        <dbReference type="EMBL" id="UUR08419.1"/>
    </source>
</evidence>
<dbReference type="InterPro" id="IPR028098">
    <property type="entry name" value="Glyco_trans_4-like_N"/>
</dbReference>
<dbReference type="RefSeq" id="WP_249504196.1">
    <property type="nucleotide sequence ID" value="NZ_CP097253.1"/>
</dbReference>
<dbReference type="Pfam" id="PF13439">
    <property type="entry name" value="Glyco_transf_4"/>
    <property type="match status" value="1"/>
</dbReference>
<dbReference type="PANTHER" id="PTHR12526:SF630">
    <property type="entry name" value="GLYCOSYLTRANSFERASE"/>
    <property type="match status" value="1"/>
</dbReference>
<dbReference type="SUPFAM" id="SSF53756">
    <property type="entry name" value="UDP-Glycosyltransferase/glycogen phosphorylase"/>
    <property type="match status" value="1"/>
</dbReference>
<sequence>MPPQRKVAFFLPDLGGGGAERVQVAIIRHLVAAGHQVDLILAFHGGVLLPLLPPGVRIIELRAKRLAGAFPGLVRYLRAERPWSLQAIMWPCTVLAVASKMAARTSTKLLLSEHIALSKQYPSSLQQFILRATLSLFYPRAQSVVAVSQGAASDVEALAGMPTGAVEVIYNPMDLPPLPPPSQATDRDPGSGDPLLITVGRLFDQKNHALLLRAFRRVLVRLPRATLIILGEGALRGQLESLCKALGLEGQVKLPGFAADPWPLLLAADLFVLSSDYEGMSLVLVEAMHAGLRIVSTDCVAGPAELLENGRYGRLVPVGDEVALAEAILRELDMPRNRDRQRARARAITGRPNLRRYEELLVG</sequence>
<protein>
    <submittedName>
        <fullName evidence="3">Glycosyltransferase</fullName>
    </submittedName>
</protein>
<feature type="domain" description="Glycosyl transferase family 1" evidence="1">
    <location>
        <begin position="191"/>
        <end position="346"/>
    </location>
</feature>
<dbReference type="InterPro" id="IPR001296">
    <property type="entry name" value="Glyco_trans_1"/>
</dbReference>
<gene>
    <name evidence="3" type="ORF">M1K48_01875</name>
</gene>
<dbReference type="EMBL" id="CP097253">
    <property type="protein sequence ID" value="UUR08419.1"/>
    <property type="molecule type" value="Genomic_DNA"/>
</dbReference>
<evidence type="ECO:0000259" key="2">
    <source>
        <dbReference type="Pfam" id="PF13439"/>
    </source>
</evidence>
<dbReference type="PANTHER" id="PTHR12526">
    <property type="entry name" value="GLYCOSYLTRANSFERASE"/>
    <property type="match status" value="1"/>
</dbReference>
<dbReference type="Gene3D" id="3.40.50.2000">
    <property type="entry name" value="Glycogen Phosphorylase B"/>
    <property type="match status" value="2"/>
</dbReference>
<feature type="domain" description="Glycosyltransferase subfamily 4-like N-terminal" evidence="2">
    <location>
        <begin position="17"/>
        <end position="175"/>
    </location>
</feature>